<dbReference type="EMBL" id="JAKJXO020000004">
    <property type="protein sequence ID" value="KAL1606623.1"/>
    <property type="molecule type" value="Genomic_DNA"/>
</dbReference>
<dbReference type="PANTHER" id="PTHR12786:SF1">
    <property type="entry name" value="SPLICING REGULATOR SDE2"/>
    <property type="match status" value="1"/>
</dbReference>
<comment type="caution">
    <text evidence="12">The sequence shown here is derived from an EMBL/GenBank/DDBJ whole genome shotgun (WGS) entry which is preliminary data.</text>
</comment>
<feature type="compositionally biased region" description="Acidic residues" evidence="9">
    <location>
        <begin position="252"/>
        <end position="271"/>
    </location>
</feature>
<evidence type="ECO:0000256" key="3">
    <source>
        <dbReference type="ARBA" id="ARBA00008726"/>
    </source>
</evidence>
<feature type="region of interest" description="Disordered" evidence="9">
    <location>
        <begin position="116"/>
        <end position="135"/>
    </location>
</feature>
<keyword evidence="6" id="KW-0508">mRNA splicing</keyword>
<evidence type="ECO:0000259" key="10">
    <source>
        <dbReference type="Pfam" id="PF13019"/>
    </source>
</evidence>
<keyword evidence="5" id="KW-0507">mRNA processing</keyword>
<comment type="subcellular location">
    <subcellularLocation>
        <location evidence="2">Cytoplasm</location>
    </subcellularLocation>
    <subcellularLocation>
        <location evidence="1">Nucleus</location>
    </subcellularLocation>
</comment>
<evidence type="ECO:0000256" key="7">
    <source>
        <dbReference type="ARBA" id="ARBA00023242"/>
    </source>
</evidence>
<feature type="compositionally biased region" description="Basic and acidic residues" evidence="9">
    <location>
        <begin position="272"/>
        <end position="285"/>
    </location>
</feature>
<keyword evidence="4" id="KW-0963">Cytoplasm</keyword>
<name>A0ABR3RQB4_9PLEO</name>
<proteinExistence type="inferred from homology"/>
<evidence type="ECO:0000256" key="8">
    <source>
        <dbReference type="ARBA" id="ARBA00023306"/>
    </source>
</evidence>
<evidence type="ECO:0000256" key="9">
    <source>
        <dbReference type="SAM" id="MobiDB-lite"/>
    </source>
</evidence>
<dbReference type="PANTHER" id="PTHR12786">
    <property type="entry name" value="SPLICING FACTOR SF3A-RELATED"/>
    <property type="match status" value="1"/>
</dbReference>
<evidence type="ECO:0000256" key="5">
    <source>
        <dbReference type="ARBA" id="ARBA00022664"/>
    </source>
</evidence>
<dbReference type="Pfam" id="PF22782">
    <property type="entry name" value="SDE2"/>
    <property type="match status" value="1"/>
</dbReference>
<feature type="region of interest" description="Disordered" evidence="9">
    <location>
        <begin position="218"/>
        <end position="285"/>
    </location>
</feature>
<accession>A0ABR3RQB4</accession>
<evidence type="ECO:0000313" key="12">
    <source>
        <dbReference type="EMBL" id="KAL1606623.1"/>
    </source>
</evidence>
<feature type="domain" description="SDE2-like" evidence="11">
    <location>
        <begin position="103"/>
        <end position="216"/>
    </location>
</feature>
<dbReference type="InterPro" id="IPR051421">
    <property type="entry name" value="RNA_Proc_DNA_Dmg_Regulator"/>
</dbReference>
<feature type="domain" description="Sde2 ubiquitin" evidence="10">
    <location>
        <begin position="24"/>
        <end position="102"/>
    </location>
</feature>
<evidence type="ECO:0000259" key="11">
    <source>
        <dbReference type="Pfam" id="PF22782"/>
    </source>
</evidence>
<evidence type="ECO:0008006" key="14">
    <source>
        <dbReference type="Google" id="ProtNLM"/>
    </source>
</evidence>
<keyword evidence="13" id="KW-1185">Reference proteome</keyword>
<keyword evidence="7" id="KW-0539">Nucleus</keyword>
<dbReference type="InterPro" id="IPR053822">
    <property type="entry name" value="SDE2-like_dom"/>
</dbReference>
<evidence type="ECO:0000256" key="4">
    <source>
        <dbReference type="ARBA" id="ARBA00022490"/>
    </source>
</evidence>
<evidence type="ECO:0000256" key="1">
    <source>
        <dbReference type="ARBA" id="ARBA00004123"/>
    </source>
</evidence>
<evidence type="ECO:0000313" key="13">
    <source>
        <dbReference type="Proteomes" id="UP001521785"/>
    </source>
</evidence>
<dbReference type="InterPro" id="IPR024974">
    <property type="entry name" value="Sde2_N"/>
</dbReference>
<evidence type="ECO:0000256" key="2">
    <source>
        <dbReference type="ARBA" id="ARBA00004496"/>
    </source>
</evidence>
<dbReference type="Proteomes" id="UP001521785">
    <property type="component" value="Unassembled WGS sequence"/>
</dbReference>
<feature type="compositionally biased region" description="Acidic residues" evidence="9">
    <location>
        <begin position="227"/>
        <end position="236"/>
    </location>
</feature>
<sequence length="285" mass="31552">MAQAAALTKHHCGQTFDESGGAQVTILINTVRGTIAFTTAKDAPLSSIYETLYERAPWIASTPYILTTHSRRTVPTTAGPVSSLLNSLSDTFVSLRLTVPLCGGKGGFGSILRAQGGRMSSRKKKQGEVNGSSRNLDGRRLRTVAEAKTLAEYLAIKPEMDKREKEERRKRWEDIVASTERKQDELMSGRTQVRLDGKWVEGKEEAENKTREAVEKMLLAQQRSSSEEEGREEEQVAESSMSAAQRAVFGWDNEDDEFLSDSEEEEDISEEDGPKYEGKGKGKAV</sequence>
<dbReference type="Pfam" id="PF13019">
    <property type="entry name" value="Sde2_N_Ubi_yeast"/>
    <property type="match status" value="1"/>
</dbReference>
<evidence type="ECO:0000256" key="6">
    <source>
        <dbReference type="ARBA" id="ARBA00023187"/>
    </source>
</evidence>
<reference evidence="12 13" key="1">
    <citation type="submission" date="2024-02" db="EMBL/GenBank/DDBJ databases">
        <title>De novo assembly and annotation of 12 fungi associated with fruit tree decline syndrome in Ontario, Canada.</title>
        <authorList>
            <person name="Sulman M."/>
            <person name="Ellouze W."/>
            <person name="Ilyukhin E."/>
        </authorList>
    </citation>
    <scope>NUCLEOTIDE SEQUENCE [LARGE SCALE GENOMIC DNA]</scope>
    <source>
        <strain evidence="12 13">M42-189</strain>
    </source>
</reference>
<organism evidence="12 13">
    <name type="scientific">Paraconiothyrium brasiliense</name>
    <dbReference type="NCBI Taxonomy" id="300254"/>
    <lineage>
        <taxon>Eukaryota</taxon>
        <taxon>Fungi</taxon>
        <taxon>Dikarya</taxon>
        <taxon>Ascomycota</taxon>
        <taxon>Pezizomycotina</taxon>
        <taxon>Dothideomycetes</taxon>
        <taxon>Pleosporomycetidae</taxon>
        <taxon>Pleosporales</taxon>
        <taxon>Massarineae</taxon>
        <taxon>Didymosphaeriaceae</taxon>
        <taxon>Paraconiothyrium</taxon>
    </lineage>
</organism>
<gene>
    <name evidence="12" type="ORF">SLS60_004029</name>
</gene>
<keyword evidence="8" id="KW-0131">Cell cycle</keyword>
<comment type="similarity">
    <text evidence="3">Belongs to the SDE2 family.</text>
</comment>
<protein>
    <recommendedName>
        <fullName evidence="14">Sde2 N-terminal ubiquitin domain-containing protein</fullName>
    </recommendedName>
</protein>